<sequence length="212" mass="23619">MHPPPDRQLPEDRAIYGSKTSAADKAEAAANSVDAAAVQSWFDVQGYTFAEDLLSIYLGNNDAGFENEISSAQFNQIMQSGNAQQKVAECLDEIKEQARQDPQIGVTRDLTSQWLGAEETEGDLFYALGHYDIAVGSSTTVIEGKDGLLAEIMYKVYVYDFYNYDKKQLEALSLNIGNTLNNEMRQLEEAGWARSFRSRGASTGTMRWFDKL</sequence>
<dbReference type="EMBL" id="JAAXOM010000011">
    <property type="protein sequence ID" value="NKX91349.1"/>
    <property type="molecule type" value="Genomic_DNA"/>
</dbReference>
<name>A0A846WCV7_9NOCA</name>
<organism evidence="1 2">
    <name type="scientific">Nocardia coubleae</name>
    <dbReference type="NCBI Taxonomy" id="356147"/>
    <lineage>
        <taxon>Bacteria</taxon>
        <taxon>Bacillati</taxon>
        <taxon>Actinomycetota</taxon>
        <taxon>Actinomycetes</taxon>
        <taxon>Mycobacteriales</taxon>
        <taxon>Nocardiaceae</taxon>
        <taxon>Nocardia</taxon>
    </lineage>
</organism>
<reference evidence="1 2" key="1">
    <citation type="submission" date="2020-04" db="EMBL/GenBank/DDBJ databases">
        <title>MicrobeNet Type strains.</title>
        <authorList>
            <person name="Nicholson A.C."/>
        </authorList>
    </citation>
    <scope>NUCLEOTIDE SEQUENCE [LARGE SCALE GENOMIC DNA]</scope>
    <source>
        <strain evidence="1 2">DSM 44960</strain>
    </source>
</reference>
<proteinExistence type="predicted"/>
<dbReference type="RefSeq" id="WP_157104779.1">
    <property type="nucleotide sequence ID" value="NZ_JAAXOM010000011.1"/>
</dbReference>
<accession>A0A846WCV7</accession>
<gene>
    <name evidence="1" type="ORF">HGA10_29105</name>
</gene>
<keyword evidence="2" id="KW-1185">Reference proteome</keyword>
<evidence type="ECO:0000313" key="2">
    <source>
        <dbReference type="Proteomes" id="UP000572007"/>
    </source>
</evidence>
<evidence type="ECO:0000313" key="1">
    <source>
        <dbReference type="EMBL" id="NKX91349.1"/>
    </source>
</evidence>
<comment type="caution">
    <text evidence="1">The sequence shown here is derived from an EMBL/GenBank/DDBJ whole genome shotgun (WGS) entry which is preliminary data.</text>
</comment>
<protein>
    <submittedName>
        <fullName evidence="1">Uncharacterized protein</fullName>
    </submittedName>
</protein>
<dbReference type="Proteomes" id="UP000572007">
    <property type="component" value="Unassembled WGS sequence"/>
</dbReference>
<dbReference type="AlphaFoldDB" id="A0A846WCV7"/>